<evidence type="ECO:0000256" key="1">
    <source>
        <dbReference type="ARBA" id="ARBA00004123"/>
    </source>
</evidence>
<protein>
    <recommendedName>
        <fullName evidence="10">Fungal specific transcription factor domain-containing protein</fullName>
    </recommendedName>
</protein>
<keyword evidence="3" id="KW-0238">DNA-binding</keyword>
<proteinExistence type="predicted"/>
<accession>A0ABR3WFT9</accession>
<reference evidence="8 9" key="1">
    <citation type="journal article" date="2024" name="IMA Fungus">
        <title>IMA Genome - F19 : A genome assembly and annotation guide to empower mycologists, including annotated draft genome sequences of Ceratocystis pirilliformis, Diaporthe australafricana, Fusarium ophioides, Paecilomyces lecythidis, and Sporothrix stenoceras.</title>
        <authorList>
            <person name="Aylward J."/>
            <person name="Wilson A.M."/>
            <person name="Visagie C.M."/>
            <person name="Spraker J."/>
            <person name="Barnes I."/>
            <person name="Buitendag C."/>
            <person name="Ceriani C."/>
            <person name="Del Mar Angel L."/>
            <person name="du Plessis D."/>
            <person name="Fuchs T."/>
            <person name="Gasser K."/>
            <person name="Kramer D."/>
            <person name="Li W."/>
            <person name="Munsamy K."/>
            <person name="Piso A."/>
            <person name="Price J.L."/>
            <person name="Sonnekus B."/>
            <person name="Thomas C."/>
            <person name="van der Nest A."/>
            <person name="van Dijk A."/>
            <person name="van Heerden A."/>
            <person name="van Vuuren N."/>
            <person name="Yilmaz N."/>
            <person name="Duong T.A."/>
            <person name="van der Merwe N.A."/>
            <person name="Wingfield M.J."/>
            <person name="Wingfield B.D."/>
        </authorList>
    </citation>
    <scope>NUCLEOTIDE SEQUENCE [LARGE SCALE GENOMIC DNA]</scope>
    <source>
        <strain evidence="8 9">CMW 18300</strain>
    </source>
</reference>
<dbReference type="Proteomes" id="UP001583177">
    <property type="component" value="Unassembled WGS sequence"/>
</dbReference>
<dbReference type="PANTHER" id="PTHR47540">
    <property type="entry name" value="THIAMINE REPRESSIBLE GENES REGULATORY PROTEIN THI5"/>
    <property type="match status" value="1"/>
</dbReference>
<evidence type="ECO:0000256" key="2">
    <source>
        <dbReference type="ARBA" id="ARBA00023015"/>
    </source>
</evidence>
<evidence type="ECO:0008006" key="10">
    <source>
        <dbReference type="Google" id="ProtNLM"/>
    </source>
</evidence>
<keyword evidence="7" id="KW-1133">Transmembrane helix</keyword>
<keyword evidence="5" id="KW-0539">Nucleus</keyword>
<dbReference type="InterPro" id="IPR051711">
    <property type="entry name" value="Stress_Response_Reg"/>
</dbReference>
<evidence type="ECO:0000256" key="5">
    <source>
        <dbReference type="ARBA" id="ARBA00023242"/>
    </source>
</evidence>
<dbReference type="EMBL" id="JAWRVE010000089">
    <property type="protein sequence ID" value="KAL1860725.1"/>
    <property type="molecule type" value="Genomic_DNA"/>
</dbReference>
<keyword evidence="2" id="KW-0805">Transcription regulation</keyword>
<feature type="transmembrane region" description="Helical" evidence="7">
    <location>
        <begin position="51"/>
        <end position="72"/>
    </location>
</feature>
<sequence>MHANRPFLLGAVSTPAERGGPTPLDDSVEECLGAARAALETLDSMVKDSSLFYALWWTPYVTFCALAVVYVWEIQNRESGDAADLLKLAERCHNHLELSNATDSPSRRYGIILKELQQEAKYQSTVLQSDQPGQPERSANIVTGTSLAEPMDASLHASDELEIGQPSVMASSLGGVGFAGQSRLLEAWQTTDWLDLDSSAFGPFPDFEDSSAFWNPEGL</sequence>
<keyword evidence="7" id="KW-0472">Membrane</keyword>
<comment type="subcellular location">
    <subcellularLocation>
        <location evidence="1">Nucleus</location>
    </subcellularLocation>
</comment>
<evidence type="ECO:0000256" key="3">
    <source>
        <dbReference type="ARBA" id="ARBA00023125"/>
    </source>
</evidence>
<evidence type="ECO:0000313" key="9">
    <source>
        <dbReference type="Proteomes" id="UP001583177"/>
    </source>
</evidence>
<gene>
    <name evidence="8" type="ORF">Daus18300_009068</name>
</gene>
<feature type="region of interest" description="Disordered" evidence="6">
    <location>
        <begin position="1"/>
        <end position="25"/>
    </location>
</feature>
<evidence type="ECO:0000256" key="4">
    <source>
        <dbReference type="ARBA" id="ARBA00023163"/>
    </source>
</evidence>
<keyword evidence="7" id="KW-0812">Transmembrane</keyword>
<evidence type="ECO:0000256" key="7">
    <source>
        <dbReference type="SAM" id="Phobius"/>
    </source>
</evidence>
<name>A0ABR3WFT9_9PEZI</name>
<keyword evidence="4" id="KW-0804">Transcription</keyword>
<organism evidence="8 9">
    <name type="scientific">Diaporthe australafricana</name>
    <dbReference type="NCBI Taxonomy" id="127596"/>
    <lineage>
        <taxon>Eukaryota</taxon>
        <taxon>Fungi</taxon>
        <taxon>Dikarya</taxon>
        <taxon>Ascomycota</taxon>
        <taxon>Pezizomycotina</taxon>
        <taxon>Sordariomycetes</taxon>
        <taxon>Sordariomycetidae</taxon>
        <taxon>Diaporthales</taxon>
        <taxon>Diaporthaceae</taxon>
        <taxon>Diaporthe</taxon>
    </lineage>
</organism>
<evidence type="ECO:0000313" key="8">
    <source>
        <dbReference type="EMBL" id="KAL1860725.1"/>
    </source>
</evidence>
<dbReference type="PANTHER" id="PTHR47540:SF2">
    <property type="entry name" value="ZN(II)2CYS6 TRANSCRIPTION FACTOR (EUROFUNG)"/>
    <property type="match status" value="1"/>
</dbReference>
<keyword evidence="9" id="KW-1185">Reference proteome</keyword>
<evidence type="ECO:0000256" key="6">
    <source>
        <dbReference type="SAM" id="MobiDB-lite"/>
    </source>
</evidence>
<dbReference type="CDD" id="cd12148">
    <property type="entry name" value="fungal_TF_MHR"/>
    <property type="match status" value="1"/>
</dbReference>
<comment type="caution">
    <text evidence="8">The sequence shown here is derived from an EMBL/GenBank/DDBJ whole genome shotgun (WGS) entry which is preliminary data.</text>
</comment>